<organism evidence="2 3">
    <name type="scientific">Fusarium duplospermum</name>
    <dbReference type="NCBI Taxonomy" id="1325734"/>
    <lineage>
        <taxon>Eukaryota</taxon>
        <taxon>Fungi</taxon>
        <taxon>Dikarya</taxon>
        <taxon>Ascomycota</taxon>
        <taxon>Pezizomycotina</taxon>
        <taxon>Sordariomycetes</taxon>
        <taxon>Hypocreomycetidae</taxon>
        <taxon>Hypocreales</taxon>
        <taxon>Nectriaceae</taxon>
        <taxon>Fusarium</taxon>
        <taxon>Fusarium solani species complex</taxon>
    </lineage>
</organism>
<feature type="compositionally biased region" description="Low complexity" evidence="1">
    <location>
        <begin position="462"/>
        <end position="478"/>
    </location>
</feature>
<dbReference type="EMBL" id="NKCI01000223">
    <property type="protein sequence ID" value="RSL47150.1"/>
    <property type="molecule type" value="Genomic_DNA"/>
</dbReference>
<dbReference type="OrthoDB" id="412402at2759"/>
<evidence type="ECO:0000256" key="1">
    <source>
        <dbReference type="SAM" id="MobiDB-lite"/>
    </source>
</evidence>
<accession>A0A428P281</accession>
<dbReference type="AlphaFoldDB" id="A0A428P281"/>
<keyword evidence="3" id="KW-1185">Reference proteome</keyword>
<evidence type="ECO:0000313" key="2">
    <source>
        <dbReference type="EMBL" id="RSL47150.1"/>
    </source>
</evidence>
<evidence type="ECO:0000313" key="3">
    <source>
        <dbReference type="Proteomes" id="UP000288168"/>
    </source>
</evidence>
<comment type="caution">
    <text evidence="2">The sequence shown here is derived from an EMBL/GenBank/DDBJ whole genome shotgun (WGS) entry which is preliminary data.</text>
</comment>
<feature type="region of interest" description="Disordered" evidence="1">
    <location>
        <begin position="462"/>
        <end position="484"/>
    </location>
</feature>
<name>A0A428P281_9HYPO</name>
<gene>
    <name evidence="2" type="ORF">CEP54_013543</name>
</gene>
<dbReference type="Proteomes" id="UP000288168">
    <property type="component" value="Unassembled WGS sequence"/>
</dbReference>
<sequence length="484" mass="54028">MSDILSSSQTLVGHSSERTNWSDLVEWSVEVDFLVAKEKPGQTYTAEADGRTRWACPATVTNPTEACVEHCAEHLARTLISKPCVQGGVAYKNDSTTSDDLAFTIEKPVKGEEPTGADHRMPYWLFTPARNAVATSDSPRDYDWVGVRLRCPYTSLLSILPGDRYGDQDLGRGSAQPGMAPISPFRGKIEMETVLGLLRTNIKMHSNSTCQLRVYMNLEPEGFDLTDAKKALTMVWLLEPELLLALRPKTKDPKLSHYVPITESSNIAMRPSKFLQEGSFTQDERERILALSRPSFLVEAEIMDNYIPQLKNQLLQERIHMIWSAVTLPELSGMLKNTAGEMTVALDLAPDTKPKLVFRYGLWHPQREAMQYWLHLFGRLFLFAVASDAKRFRTAVTSIEENIVEVEKMDPKDRMQAMLTHSFDHALSHYWSALKGAEQSGGCLSPSALDCQGILGVGSSGNYDVDSESSSSSSSNEGLWLRRS</sequence>
<protein>
    <submittedName>
        <fullName evidence="2">Uncharacterized protein</fullName>
    </submittedName>
</protein>
<reference evidence="2 3" key="1">
    <citation type="submission" date="2017-06" db="EMBL/GenBank/DDBJ databases">
        <title>Comparative genomic analysis of Ambrosia Fusariam Clade fungi.</title>
        <authorList>
            <person name="Stajich J.E."/>
            <person name="Carrillo J."/>
            <person name="Kijimoto T."/>
            <person name="Eskalen A."/>
            <person name="O'Donnell K."/>
            <person name="Kasson M."/>
        </authorList>
    </citation>
    <scope>NUCLEOTIDE SEQUENCE [LARGE SCALE GENOMIC DNA]</scope>
    <source>
        <strain evidence="2 3">NRRL62584</strain>
    </source>
</reference>
<proteinExistence type="predicted"/>